<gene>
    <name evidence="1" type="ORF">S01H1_68125</name>
</gene>
<dbReference type="AlphaFoldDB" id="X0XYQ1"/>
<organism evidence="1">
    <name type="scientific">marine sediment metagenome</name>
    <dbReference type="NCBI Taxonomy" id="412755"/>
    <lineage>
        <taxon>unclassified sequences</taxon>
        <taxon>metagenomes</taxon>
        <taxon>ecological metagenomes</taxon>
    </lineage>
</organism>
<dbReference type="EMBL" id="BARS01045166">
    <property type="protein sequence ID" value="GAG29876.1"/>
    <property type="molecule type" value="Genomic_DNA"/>
</dbReference>
<reference evidence="1" key="1">
    <citation type="journal article" date="2014" name="Front. Microbiol.">
        <title>High frequency of phylogenetically diverse reductive dehalogenase-homologous genes in deep subseafloor sedimentary metagenomes.</title>
        <authorList>
            <person name="Kawai M."/>
            <person name="Futagami T."/>
            <person name="Toyoda A."/>
            <person name="Takaki Y."/>
            <person name="Nishi S."/>
            <person name="Hori S."/>
            <person name="Arai W."/>
            <person name="Tsubouchi T."/>
            <person name="Morono Y."/>
            <person name="Uchiyama I."/>
            <person name="Ito T."/>
            <person name="Fujiyama A."/>
            <person name="Inagaki F."/>
            <person name="Takami H."/>
        </authorList>
    </citation>
    <scope>NUCLEOTIDE SEQUENCE</scope>
    <source>
        <strain evidence="1">Expedition CK06-06</strain>
    </source>
</reference>
<evidence type="ECO:0008006" key="2">
    <source>
        <dbReference type="Google" id="ProtNLM"/>
    </source>
</evidence>
<evidence type="ECO:0000313" key="1">
    <source>
        <dbReference type="EMBL" id="GAG29876.1"/>
    </source>
</evidence>
<feature type="non-terminal residue" evidence="1">
    <location>
        <position position="128"/>
    </location>
</feature>
<accession>X0XYQ1</accession>
<protein>
    <recommendedName>
        <fullName evidence="2">BioF2-like acetyltransferase domain-containing protein</fullName>
    </recommendedName>
</protein>
<comment type="caution">
    <text evidence="1">The sequence shown here is derived from an EMBL/GenBank/DDBJ whole genome shotgun (WGS) entry which is preliminary data.</text>
</comment>
<sequence>MQIDRIDDIQRFDQLRNNWDAVYSVDPNAHIFLSWAWIKGWLDAAPINWLILALRPDDRSPYVAFFPLIARQVQKFGINNLHVLHMGGYPVADYTGFVCNPEHEELSVEVIALYLRRELQFSKFHMTD</sequence>
<name>X0XYQ1_9ZZZZ</name>
<proteinExistence type="predicted"/>